<feature type="region of interest" description="Disordered" evidence="3">
    <location>
        <begin position="1"/>
        <end position="115"/>
    </location>
</feature>
<dbReference type="Gene3D" id="1.10.10.60">
    <property type="entry name" value="Homeodomain-like"/>
    <property type="match status" value="1"/>
</dbReference>
<evidence type="ECO:0000313" key="6">
    <source>
        <dbReference type="Proteomes" id="UP000812287"/>
    </source>
</evidence>
<dbReference type="SMART" id="SM00389">
    <property type="entry name" value="HOX"/>
    <property type="match status" value="1"/>
</dbReference>
<gene>
    <name evidence="5" type="ORF">BT62DRAFT_1079913</name>
</gene>
<keyword evidence="1 2" id="KW-0539">Nucleus</keyword>
<dbReference type="EMBL" id="MU250557">
    <property type="protein sequence ID" value="KAG7441763.1"/>
    <property type="molecule type" value="Genomic_DNA"/>
</dbReference>
<evidence type="ECO:0000256" key="1">
    <source>
        <dbReference type="PROSITE-ProRule" id="PRU00108"/>
    </source>
</evidence>
<proteinExistence type="predicted"/>
<dbReference type="PROSITE" id="PS50071">
    <property type="entry name" value="HOMEOBOX_2"/>
    <property type="match status" value="1"/>
</dbReference>
<evidence type="ECO:0000313" key="5">
    <source>
        <dbReference type="EMBL" id="KAG7441763.1"/>
    </source>
</evidence>
<keyword evidence="6" id="KW-1185">Reference proteome</keyword>
<dbReference type="RefSeq" id="XP_043035263.1">
    <property type="nucleotide sequence ID" value="XM_043179541.1"/>
</dbReference>
<evidence type="ECO:0000259" key="4">
    <source>
        <dbReference type="PROSITE" id="PS50071"/>
    </source>
</evidence>
<protein>
    <submittedName>
        <fullName evidence="5">Homeobox-domain-containing protein</fullName>
    </submittedName>
</protein>
<dbReference type="InterPro" id="IPR009057">
    <property type="entry name" value="Homeodomain-like_sf"/>
</dbReference>
<dbReference type="GeneID" id="66101835"/>
<dbReference type="PANTHER" id="PTHR46255:SF3">
    <property type="entry name" value="HOMEOBOX DOMAIN-CONTAINING PROTEIN"/>
    <property type="match status" value="1"/>
</dbReference>
<dbReference type="GO" id="GO:0005634">
    <property type="term" value="C:nucleus"/>
    <property type="evidence" value="ECO:0007669"/>
    <property type="project" value="UniProtKB-SubCell"/>
</dbReference>
<dbReference type="InterPro" id="IPR052631">
    <property type="entry name" value="Paired_homeobox_Bicoid"/>
</dbReference>
<dbReference type="GO" id="GO:1990837">
    <property type="term" value="F:sequence-specific double-stranded DNA binding"/>
    <property type="evidence" value="ECO:0007669"/>
    <property type="project" value="TreeGrafter"/>
</dbReference>
<dbReference type="Proteomes" id="UP000812287">
    <property type="component" value="Unassembled WGS sequence"/>
</dbReference>
<feature type="DNA-binding region" description="Homeobox" evidence="1">
    <location>
        <begin position="101"/>
        <end position="160"/>
    </location>
</feature>
<sequence>MSREERSPPPTDTATATTATTTSSRTHDPAASSSHRRAPSPQPEASTSTGITRRRRRESEPGPQPQAEEEPMSKRVRRRSVGSSSEGDTEKNPTPPPTQKKKRTRTLTTPHQSAVLHALLAQSRFPTTAMREEVGRSIGLSARKVQIWFQNQRQKARRPRSQSDIPLTRPPQYGPFPSTSHPLPPSFPPHYGYPPGPAPPPPPPYFEPSSSSLLGPGMPGRSFPPPQQQSPFRYSRLQEPYAPPPPSPPPPSLSRRLDYSRTLPPLSFPGAGSSSSSPRPSSAPFRLFRGASPAQFRGASPGQFRGGSPAPLPTRSYHRSPSPERILPLPIQWGPGEGPPPPPAFGGTWARPSSGSGTVLSPVHARRYSYSLDEPPALPTPPPAPAPTPRRSGRYDPVRGTIIPSEPTPPPPEEQDRPSASLSSQTSRPLFTRVSATGSPHPINACIPLSIRRQRIWNGWFAHGNPFPTCDNRESGVGRGIKERQILRGRNHIIARFLLSRNPSIFEAYESSRLSQNITGAPRGD</sequence>
<evidence type="ECO:0000256" key="2">
    <source>
        <dbReference type="RuleBase" id="RU000682"/>
    </source>
</evidence>
<feature type="region of interest" description="Disordered" evidence="3">
    <location>
        <begin position="150"/>
        <end position="437"/>
    </location>
</feature>
<feature type="compositionally biased region" description="Pro residues" evidence="3">
    <location>
        <begin position="241"/>
        <end position="252"/>
    </location>
</feature>
<keyword evidence="1 2" id="KW-0371">Homeobox</keyword>
<dbReference type="OrthoDB" id="6159439at2759"/>
<dbReference type="AlphaFoldDB" id="A0A9P7VIM7"/>
<comment type="caution">
    <text evidence="5">The sequence shown here is derived from an EMBL/GenBank/DDBJ whole genome shotgun (WGS) entry which is preliminary data.</text>
</comment>
<dbReference type="CDD" id="cd00086">
    <property type="entry name" value="homeodomain"/>
    <property type="match status" value="1"/>
</dbReference>
<comment type="subcellular location">
    <subcellularLocation>
        <location evidence="1 2">Nucleus</location>
    </subcellularLocation>
</comment>
<dbReference type="GO" id="GO:0000981">
    <property type="term" value="F:DNA-binding transcription factor activity, RNA polymerase II-specific"/>
    <property type="evidence" value="ECO:0007669"/>
    <property type="project" value="TreeGrafter"/>
</dbReference>
<keyword evidence="1 2" id="KW-0238">DNA-binding</keyword>
<name>A0A9P7VIM7_9AGAR</name>
<feature type="compositionally biased region" description="Low complexity" evidence="3">
    <location>
        <begin position="12"/>
        <end position="33"/>
    </location>
</feature>
<organism evidence="5 6">
    <name type="scientific">Guyanagaster necrorhizus</name>
    <dbReference type="NCBI Taxonomy" id="856835"/>
    <lineage>
        <taxon>Eukaryota</taxon>
        <taxon>Fungi</taxon>
        <taxon>Dikarya</taxon>
        <taxon>Basidiomycota</taxon>
        <taxon>Agaricomycotina</taxon>
        <taxon>Agaricomycetes</taxon>
        <taxon>Agaricomycetidae</taxon>
        <taxon>Agaricales</taxon>
        <taxon>Marasmiineae</taxon>
        <taxon>Physalacriaceae</taxon>
        <taxon>Guyanagaster</taxon>
    </lineage>
</organism>
<feature type="compositionally biased region" description="Pro residues" evidence="3">
    <location>
        <begin position="182"/>
        <end position="206"/>
    </location>
</feature>
<feature type="compositionally biased region" description="Pro residues" evidence="3">
    <location>
        <begin position="376"/>
        <end position="388"/>
    </location>
</feature>
<feature type="compositionally biased region" description="Low complexity" evidence="3">
    <location>
        <begin position="207"/>
        <end position="221"/>
    </location>
</feature>
<feature type="domain" description="Homeobox" evidence="4">
    <location>
        <begin position="99"/>
        <end position="159"/>
    </location>
</feature>
<dbReference type="SUPFAM" id="SSF46689">
    <property type="entry name" value="Homeodomain-like"/>
    <property type="match status" value="1"/>
</dbReference>
<dbReference type="PANTHER" id="PTHR46255">
    <property type="entry name" value="SHORT STATURE HOMEOBOX"/>
    <property type="match status" value="1"/>
</dbReference>
<dbReference type="Pfam" id="PF00046">
    <property type="entry name" value="Homeodomain"/>
    <property type="match status" value="1"/>
</dbReference>
<feature type="compositionally biased region" description="Polar residues" evidence="3">
    <location>
        <begin position="418"/>
        <end position="437"/>
    </location>
</feature>
<evidence type="ECO:0000256" key="3">
    <source>
        <dbReference type="SAM" id="MobiDB-lite"/>
    </source>
</evidence>
<reference evidence="5" key="1">
    <citation type="submission" date="2020-11" db="EMBL/GenBank/DDBJ databases">
        <title>Adaptations for nitrogen fixation in a non-lichenized fungal sporocarp promotes dispersal by wood-feeding termites.</title>
        <authorList>
            <consortium name="DOE Joint Genome Institute"/>
            <person name="Koch R.A."/>
            <person name="Yoon G."/>
            <person name="Arayal U."/>
            <person name="Lail K."/>
            <person name="Amirebrahimi M."/>
            <person name="Labutti K."/>
            <person name="Lipzen A."/>
            <person name="Riley R."/>
            <person name="Barry K."/>
            <person name="Henrissat B."/>
            <person name="Grigoriev I.V."/>
            <person name="Herr J.R."/>
            <person name="Aime M.C."/>
        </authorList>
    </citation>
    <scope>NUCLEOTIDE SEQUENCE</scope>
    <source>
        <strain evidence="5">MCA 3950</strain>
    </source>
</reference>
<accession>A0A9P7VIM7</accession>
<feature type="compositionally biased region" description="Low complexity" evidence="3">
    <location>
        <begin position="263"/>
        <end position="289"/>
    </location>
</feature>
<dbReference type="InterPro" id="IPR001356">
    <property type="entry name" value="HD"/>
</dbReference>